<keyword evidence="2" id="KW-0547">Nucleotide-binding</keyword>
<evidence type="ECO:0000259" key="1">
    <source>
        <dbReference type="PROSITE" id="PS51199"/>
    </source>
</evidence>
<keyword evidence="2" id="KW-0378">Hydrolase</keyword>
<dbReference type="InterPro" id="IPR027417">
    <property type="entry name" value="P-loop_NTPase"/>
</dbReference>
<dbReference type="EMBL" id="BK033130">
    <property type="protein sequence ID" value="DAE46907.1"/>
    <property type="molecule type" value="Genomic_DNA"/>
</dbReference>
<evidence type="ECO:0000313" key="2">
    <source>
        <dbReference type="EMBL" id="DAE46907.1"/>
    </source>
</evidence>
<keyword evidence="2" id="KW-0347">Helicase</keyword>
<sequence>MPVTPEQCVIGAMAVFPESILYCIDHLSENDFEDVSCKDAFAEIRDLFISRGYFGKDDYVLMQNRDTVLYCMQVIPRISEYRKFVTAVRNNAMCRRASLLGLKIAKDGNTLDEMRGLSAALSDALTQDSVDNRCMTVAEVAGQWLLEQNDRTDRSIKTGLEPLDRLCSIRPGQFVVIGGRPSAGKTALGLQMALQFAKSGKKVCFFSYETDQIGLFDKLMACYACIPMDEIVFKRRAPQDEEYAMACQAVSKLPLWLINAGGQSVAWISATAAAKQADVVVVDYLQLIPAKGVSRYETVTNISMQLHTMAQTTGRLVVALAQLNRSVSDKPDMKDLKESGQIEQDADAVILLGKKTIGEDTKYCFVLAKNKRGETNDDVPITFDGAHQRFVEVMYDG</sequence>
<dbReference type="GO" id="GO:0003678">
    <property type="term" value="F:DNA helicase activity"/>
    <property type="evidence" value="ECO:0007669"/>
    <property type="project" value="InterPro"/>
</dbReference>
<dbReference type="PROSITE" id="PS51199">
    <property type="entry name" value="SF4_HELICASE"/>
    <property type="match status" value="1"/>
</dbReference>
<dbReference type="GO" id="GO:0005524">
    <property type="term" value="F:ATP binding"/>
    <property type="evidence" value="ECO:0007669"/>
    <property type="project" value="InterPro"/>
</dbReference>
<dbReference type="GO" id="GO:0006260">
    <property type="term" value="P:DNA replication"/>
    <property type="evidence" value="ECO:0007669"/>
    <property type="project" value="InterPro"/>
</dbReference>
<dbReference type="InterPro" id="IPR007694">
    <property type="entry name" value="DNA_helicase_DnaB-like_C"/>
</dbReference>
<dbReference type="Pfam" id="PF03796">
    <property type="entry name" value="DnaB_C"/>
    <property type="match status" value="1"/>
</dbReference>
<proteinExistence type="predicted"/>
<accession>A0A8S5RQH2</accession>
<dbReference type="SUPFAM" id="SSF52540">
    <property type="entry name" value="P-loop containing nucleoside triphosphate hydrolases"/>
    <property type="match status" value="1"/>
</dbReference>
<organism evidence="2">
    <name type="scientific">Ackermannviridae sp</name>
    <dbReference type="NCBI Taxonomy" id="2831612"/>
    <lineage>
        <taxon>Viruses</taxon>
        <taxon>Duplodnaviria</taxon>
        <taxon>Heunggongvirae</taxon>
        <taxon>Uroviricota</taxon>
        <taxon>Caudoviricetes</taxon>
        <taxon>Pantevenvirales</taxon>
        <taxon>Ackermannviridae</taxon>
    </lineage>
</organism>
<name>A0A8S5RQH2_9CAUD</name>
<reference evidence="2" key="1">
    <citation type="journal article" date="2021" name="Proc. Natl. Acad. Sci. U.S.A.">
        <title>A Catalog of Tens of Thousands of Viruses from Human Metagenomes Reveals Hidden Associations with Chronic Diseases.</title>
        <authorList>
            <person name="Tisza M.J."/>
            <person name="Buck C.B."/>
        </authorList>
    </citation>
    <scope>NUCLEOTIDE SEQUENCE</scope>
    <source>
        <strain evidence="2">CtuoI59</strain>
    </source>
</reference>
<dbReference type="PANTHER" id="PTHR30153:SF2">
    <property type="entry name" value="REPLICATIVE DNA HELICASE"/>
    <property type="match status" value="1"/>
</dbReference>
<dbReference type="PANTHER" id="PTHR30153">
    <property type="entry name" value="REPLICATIVE DNA HELICASE DNAB"/>
    <property type="match status" value="1"/>
</dbReference>
<protein>
    <submittedName>
        <fullName evidence="2">DnaB-like replicative helicase</fullName>
    </submittedName>
</protein>
<feature type="domain" description="SF4 helicase" evidence="1">
    <location>
        <begin position="149"/>
        <end position="397"/>
    </location>
</feature>
<dbReference type="Gene3D" id="3.40.50.300">
    <property type="entry name" value="P-loop containing nucleotide triphosphate hydrolases"/>
    <property type="match status" value="1"/>
</dbReference>
<keyword evidence="2" id="KW-0067">ATP-binding</keyword>